<dbReference type="SUPFAM" id="SSF52058">
    <property type="entry name" value="L domain-like"/>
    <property type="match status" value="1"/>
</dbReference>
<dbReference type="InterPro" id="IPR007253">
    <property type="entry name" value="Cell_wall-bd_2"/>
</dbReference>
<dbReference type="Gene3D" id="3.40.50.12090">
    <property type="match status" value="2"/>
</dbReference>
<name>A0AA95B7W7_9BACI</name>
<proteinExistence type="predicted"/>
<dbReference type="RefSeq" id="WP_148965480.1">
    <property type="nucleotide sequence ID" value="NZ_VTEU01000002.1"/>
</dbReference>
<protein>
    <recommendedName>
        <fullName evidence="4">Cell wall-binding protein</fullName>
    </recommendedName>
</protein>
<dbReference type="PROSITE" id="PS51450">
    <property type="entry name" value="LRR"/>
    <property type="match status" value="2"/>
</dbReference>
<evidence type="ECO:0000313" key="2">
    <source>
        <dbReference type="EMBL" id="TYS60005.1"/>
    </source>
</evidence>
<dbReference type="Pfam" id="PF04122">
    <property type="entry name" value="CW_binding_2"/>
    <property type="match status" value="3"/>
</dbReference>
<dbReference type="Proteomes" id="UP000323393">
    <property type="component" value="Unassembled WGS sequence"/>
</dbReference>
<keyword evidence="1" id="KW-0732">Signal</keyword>
<dbReference type="PANTHER" id="PTHR30032:SF8">
    <property type="entry name" value="GERMINATION-SPECIFIC N-ACETYLMURAMOYL-L-ALANINE AMIDASE"/>
    <property type="match status" value="1"/>
</dbReference>
<evidence type="ECO:0008006" key="4">
    <source>
        <dbReference type="Google" id="ProtNLM"/>
    </source>
</evidence>
<dbReference type="EMBL" id="VTEU01000002">
    <property type="protein sequence ID" value="TYS60005.1"/>
    <property type="molecule type" value="Genomic_DNA"/>
</dbReference>
<evidence type="ECO:0000256" key="1">
    <source>
        <dbReference type="SAM" id="SignalP"/>
    </source>
</evidence>
<dbReference type="InterPro" id="IPR051922">
    <property type="entry name" value="Bact_Sporulation_Assoc"/>
</dbReference>
<comment type="caution">
    <text evidence="2">The sequence shown here is derived from an EMBL/GenBank/DDBJ whole genome shotgun (WGS) entry which is preliminary data.</text>
</comment>
<feature type="chain" id="PRO_5041657122" description="Cell wall-binding protein" evidence="1">
    <location>
        <begin position="22"/>
        <end position="490"/>
    </location>
</feature>
<feature type="signal peptide" evidence="1">
    <location>
        <begin position="1"/>
        <end position="21"/>
    </location>
</feature>
<sequence>MLKSKFFVVVLAFIFVFSSLAAPVANASGSFFKDANLEQAVMDSLEVDELDENSFTDFIELYGSEYGIDSLEGLETYGTNLEFVLLDSNNISDLTPLTNLKQIQHLELSLNNIENIKPLSGLNETFLSLGYNNISDISAFKGWTSGMVDLSGNNITDITPLKDMKEGMVFLFENPLNEKSLELIKQLEKNEDLMIIHDGSKFSERLSGKSRFETAVEISMTGWYEADTVVLANGLNFPDALAGGPLAYAMDAPILLTRPETLHAATQEEILRLGARKVVILGGKAAVSEKVENQLKALDIKIDRINGADRYETAKKIADRLGSQHDEVVVVSGKNFPDALSIAPYAAMNELPILLVAPDKVPASTKTVLSKATKTLVIGGHAAIGKSLEKEFPNHTRISGANRYETAANVMKELEMDPMHVFVANGRGFADALTGSVLAGYYGSPLLLVNPDEAPEATMLAVEKYNINSFTILGGEASVPESVVDQLLRD</sequence>
<organism evidence="2 3">
    <name type="scientific">Sutcliffiella horikoshii</name>
    <dbReference type="NCBI Taxonomy" id="79883"/>
    <lineage>
        <taxon>Bacteria</taxon>
        <taxon>Bacillati</taxon>
        <taxon>Bacillota</taxon>
        <taxon>Bacilli</taxon>
        <taxon>Bacillales</taxon>
        <taxon>Bacillaceae</taxon>
        <taxon>Sutcliffiella</taxon>
    </lineage>
</organism>
<dbReference type="AlphaFoldDB" id="A0AA95B7W7"/>
<evidence type="ECO:0000313" key="3">
    <source>
        <dbReference type="Proteomes" id="UP000323393"/>
    </source>
</evidence>
<reference evidence="2 3" key="1">
    <citation type="submission" date="2019-08" db="EMBL/GenBank/DDBJ databases">
        <title>Bacillus genomes from the desert of Cuatro Cienegas, Coahuila.</title>
        <authorList>
            <person name="Olmedo-Alvarez G."/>
        </authorList>
    </citation>
    <scope>NUCLEOTIDE SEQUENCE [LARGE SCALE GENOMIC DNA]</scope>
    <source>
        <strain evidence="2 3">CH88_3T</strain>
    </source>
</reference>
<dbReference type="Gene3D" id="3.80.10.10">
    <property type="entry name" value="Ribonuclease Inhibitor"/>
    <property type="match status" value="1"/>
</dbReference>
<accession>A0AA95B7W7</accession>
<dbReference type="InterPro" id="IPR032675">
    <property type="entry name" value="LRR_dom_sf"/>
</dbReference>
<dbReference type="PANTHER" id="PTHR30032">
    <property type="entry name" value="N-ACETYLMURAMOYL-L-ALANINE AMIDASE-RELATED"/>
    <property type="match status" value="1"/>
</dbReference>
<dbReference type="InterPro" id="IPR001611">
    <property type="entry name" value="Leu-rich_rpt"/>
</dbReference>
<gene>
    <name evidence="2" type="ORF">FZC74_07580</name>
</gene>